<keyword evidence="7 10" id="KW-0648">Protein biosynthesis</keyword>
<comment type="subunit">
    <text evidence="10">Monomer.</text>
</comment>
<evidence type="ECO:0000313" key="14">
    <source>
        <dbReference type="EMBL" id="QBZ82166.1"/>
    </source>
</evidence>
<keyword evidence="4 10" id="KW-0436">Ligase</keyword>
<dbReference type="GO" id="GO:0004814">
    <property type="term" value="F:arginine-tRNA ligase activity"/>
    <property type="evidence" value="ECO:0007669"/>
    <property type="project" value="UniProtKB-UniRule"/>
</dbReference>
<dbReference type="InterPro" id="IPR014729">
    <property type="entry name" value="Rossmann-like_a/b/a_fold"/>
</dbReference>
<keyword evidence="3 10" id="KW-0963">Cytoplasm</keyword>
<dbReference type="PANTHER" id="PTHR11956:SF5">
    <property type="entry name" value="ARGININE--TRNA LIGASE, CYTOPLASMIC"/>
    <property type="match status" value="1"/>
</dbReference>
<sequence>MKHQVAEILSEVIDQFKQEGILDASFQPRVNVENTRDKSHGDFATNLAMMLTKVVGKPPREVAEMIVARLPTSEVIEKVEIAGPGFINFFVLDVAKFDVLSSILEAGDTFGECNVGQGRSVLVEYVSANPTGPLHVGHGRGAAYGASVASLLSKAGFRVSREYYVNDAGRQMDILAASTWLRYLQHCGEELIFPSNGYKGDYIFDIAQSLYEEKGDALRQSAESVFEGVADDEVTNAEGETLGDKEKHIDDLIEKAKALLGEEHYRVVFDKALEAILGDIREDLAEFGVEFENWFSERSLMDSGVIDAALEKLQAAGKIYEKKGALWFKSSEYGDEKDRVVVRENGLKTYFASDIAYHFNKLERGFDVLIDIWGSDHHGYVPRVKAAMQALDTNPDALEVLLVQFAVLYRGGEKLAMSTRSGQFVTLRELRDEVGADAARFFYVQRKSEQHMDFDLDLAKSKSNENPVYYIQYAHARICQVLSLAEERGYQLDTEMGLANLNRLTQEPEADLATLLAKYPEIIARAALAYEPHQIAYYLKELAHGLHAYYNSTQFIVEYEPLRNARLTLVVAVRQVLQNGLKLLSVAAPEKM</sequence>
<comment type="similarity">
    <text evidence="2 10 11">Belongs to the class-I aminoacyl-tRNA synthetase family.</text>
</comment>
<dbReference type="NCBIfam" id="TIGR00456">
    <property type="entry name" value="argS"/>
    <property type="match status" value="1"/>
</dbReference>
<evidence type="ECO:0000256" key="8">
    <source>
        <dbReference type="ARBA" id="ARBA00023146"/>
    </source>
</evidence>
<dbReference type="SMART" id="SM00836">
    <property type="entry name" value="DALR_1"/>
    <property type="match status" value="1"/>
</dbReference>
<evidence type="ECO:0000256" key="3">
    <source>
        <dbReference type="ARBA" id="ARBA00022490"/>
    </source>
</evidence>
<dbReference type="CDD" id="cd07956">
    <property type="entry name" value="Anticodon_Ia_Arg"/>
    <property type="match status" value="1"/>
</dbReference>
<dbReference type="InterPro" id="IPR008909">
    <property type="entry name" value="DALR_anticod-bd"/>
</dbReference>
<dbReference type="PANTHER" id="PTHR11956">
    <property type="entry name" value="ARGINYL-TRNA SYNTHETASE"/>
    <property type="match status" value="1"/>
</dbReference>
<dbReference type="HAMAP" id="MF_00123">
    <property type="entry name" value="Arg_tRNA_synth"/>
    <property type="match status" value="1"/>
</dbReference>
<dbReference type="Pfam" id="PF05746">
    <property type="entry name" value="DALR_1"/>
    <property type="match status" value="1"/>
</dbReference>
<protein>
    <recommendedName>
        <fullName evidence="10">Arginine--tRNA ligase</fullName>
        <ecNumber evidence="10">6.1.1.19</ecNumber>
    </recommendedName>
    <alternativeName>
        <fullName evidence="10">Arginyl-tRNA synthetase</fullName>
        <shortName evidence="10">ArgRS</shortName>
    </alternativeName>
</protein>
<evidence type="ECO:0000259" key="12">
    <source>
        <dbReference type="SMART" id="SM00836"/>
    </source>
</evidence>
<dbReference type="InterPro" id="IPR036695">
    <property type="entry name" value="Arg-tRNA-synth_N_sf"/>
</dbReference>
<evidence type="ECO:0000259" key="13">
    <source>
        <dbReference type="SMART" id="SM01016"/>
    </source>
</evidence>
<dbReference type="GO" id="GO:0005524">
    <property type="term" value="F:ATP binding"/>
    <property type="evidence" value="ECO:0007669"/>
    <property type="project" value="UniProtKB-UniRule"/>
</dbReference>
<dbReference type="PRINTS" id="PR01038">
    <property type="entry name" value="TRNASYNTHARG"/>
</dbReference>
<evidence type="ECO:0000256" key="4">
    <source>
        <dbReference type="ARBA" id="ARBA00022598"/>
    </source>
</evidence>
<comment type="subcellular location">
    <subcellularLocation>
        <location evidence="1 10">Cytoplasm</location>
    </subcellularLocation>
</comment>
<dbReference type="Gene3D" id="1.10.730.10">
    <property type="entry name" value="Isoleucyl-tRNA Synthetase, Domain 1"/>
    <property type="match status" value="1"/>
</dbReference>
<dbReference type="Pfam" id="PF00750">
    <property type="entry name" value="tRNA-synt_1d"/>
    <property type="match status" value="2"/>
</dbReference>
<dbReference type="AlphaFoldDB" id="A0A4P7NX31"/>
<dbReference type="FunFam" id="1.10.730.10:FF:000008">
    <property type="entry name" value="Arginine--tRNA ligase"/>
    <property type="match status" value="1"/>
</dbReference>
<dbReference type="Pfam" id="PF03485">
    <property type="entry name" value="Arg_tRNA_synt_N"/>
    <property type="match status" value="1"/>
</dbReference>
<dbReference type="SUPFAM" id="SSF55190">
    <property type="entry name" value="Arginyl-tRNA synthetase (ArgRS), N-terminal 'additional' domain"/>
    <property type="match status" value="1"/>
</dbReference>
<accession>A0A4P7NX31</accession>
<evidence type="ECO:0000256" key="11">
    <source>
        <dbReference type="RuleBase" id="RU363038"/>
    </source>
</evidence>
<dbReference type="InterPro" id="IPR005148">
    <property type="entry name" value="Arg-tRNA-synth_N"/>
</dbReference>
<dbReference type="PROSITE" id="PS00178">
    <property type="entry name" value="AA_TRNA_LIGASE_I"/>
    <property type="match status" value="1"/>
</dbReference>
<keyword evidence="8 10" id="KW-0030">Aminoacyl-tRNA synthetase</keyword>
<name>A0A4P7NX31_9GAMM</name>
<dbReference type="InterPro" id="IPR001278">
    <property type="entry name" value="Arg-tRNA-ligase"/>
</dbReference>
<feature type="short sequence motif" description="'HIGH' region" evidence="10">
    <location>
        <begin position="128"/>
        <end position="138"/>
    </location>
</feature>
<dbReference type="Gene3D" id="3.30.1360.70">
    <property type="entry name" value="Arginyl tRNA synthetase N-terminal domain"/>
    <property type="match status" value="1"/>
</dbReference>
<evidence type="ECO:0000256" key="5">
    <source>
        <dbReference type="ARBA" id="ARBA00022741"/>
    </source>
</evidence>
<dbReference type="InterPro" id="IPR009080">
    <property type="entry name" value="tRNAsynth_Ia_anticodon-bd"/>
</dbReference>
<dbReference type="SMART" id="SM01016">
    <property type="entry name" value="Arg_tRNA_synt_N"/>
    <property type="match status" value="1"/>
</dbReference>
<evidence type="ECO:0000256" key="6">
    <source>
        <dbReference type="ARBA" id="ARBA00022840"/>
    </source>
</evidence>
<proteinExistence type="inferred from homology"/>
<evidence type="ECO:0000256" key="1">
    <source>
        <dbReference type="ARBA" id="ARBA00004496"/>
    </source>
</evidence>
<dbReference type="EMBL" id="CP032096">
    <property type="protein sequence ID" value="QBZ82166.1"/>
    <property type="molecule type" value="Genomic_DNA"/>
</dbReference>
<dbReference type="OrthoDB" id="9803211at2"/>
<keyword evidence="15" id="KW-1185">Reference proteome</keyword>
<dbReference type="RefSeq" id="WP_135794920.1">
    <property type="nucleotide sequence ID" value="NZ_CP032096.1"/>
</dbReference>
<dbReference type="InterPro" id="IPR001412">
    <property type="entry name" value="aa-tRNA-synth_I_CS"/>
</dbReference>
<dbReference type="FunFam" id="3.30.1360.70:FF:000003">
    <property type="entry name" value="Arginine--tRNA ligase"/>
    <property type="match status" value="1"/>
</dbReference>
<comment type="catalytic activity">
    <reaction evidence="9 10">
        <text>tRNA(Arg) + L-arginine + ATP = L-arginyl-tRNA(Arg) + AMP + diphosphate</text>
        <dbReference type="Rhea" id="RHEA:20301"/>
        <dbReference type="Rhea" id="RHEA-COMP:9658"/>
        <dbReference type="Rhea" id="RHEA-COMP:9673"/>
        <dbReference type="ChEBI" id="CHEBI:30616"/>
        <dbReference type="ChEBI" id="CHEBI:32682"/>
        <dbReference type="ChEBI" id="CHEBI:33019"/>
        <dbReference type="ChEBI" id="CHEBI:78442"/>
        <dbReference type="ChEBI" id="CHEBI:78513"/>
        <dbReference type="ChEBI" id="CHEBI:456215"/>
        <dbReference type="EC" id="6.1.1.19"/>
    </reaction>
</comment>
<dbReference type="GO" id="GO:0006420">
    <property type="term" value="P:arginyl-tRNA aminoacylation"/>
    <property type="evidence" value="ECO:0007669"/>
    <property type="project" value="UniProtKB-UniRule"/>
</dbReference>
<feature type="domain" description="Arginyl tRNA synthetase N-terminal" evidence="13">
    <location>
        <begin position="3"/>
        <end position="91"/>
    </location>
</feature>
<evidence type="ECO:0000313" key="15">
    <source>
        <dbReference type="Proteomes" id="UP000296201"/>
    </source>
</evidence>
<dbReference type="CDD" id="cd00671">
    <property type="entry name" value="ArgRS_core"/>
    <property type="match status" value="1"/>
</dbReference>
<keyword evidence="5 10" id="KW-0547">Nucleotide-binding</keyword>
<evidence type="ECO:0000256" key="2">
    <source>
        <dbReference type="ARBA" id="ARBA00005594"/>
    </source>
</evidence>
<dbReference type="GO" id="GO:0005737">
    <property type="term" value="C:cytoplasm"/>
    <property type="evidence" value="ECO:0007669"/>
    <property type="project" value="UniProtKB-SubCell"/>
</dbReference>
<evidence type="ECO:0000256" key="9">
    <source>
        <dbReference type="ARBA" id="ARBA00049339"/>
    </source>
</evidence>
<reference evidence="14 15" key="1">
    <citation type="submission" date="2018-08" db="EMBL/GenBank/DDBJ databases">
        <title>Horizontal acquisition of hydrogen conversion ability and other habitat adaptations in Hydrogenovibrio crunogenus strains.</title>
        <authorList>
            <person name="Gonnella G."/>
            <person name="Adam N."/>
            <person name="Perner M."/>
        </authorList>
    </citation>
    <scope>NUCLEOTIDE SEQUENCE [LARGE SCALE GENOMIC DNA]</scope>
    <source>
        <strain evidence="14 15">SP-41</strain>
    </source>
</reference>
<dbReference type="SUPFAM" id="SSF47323">
    <property type="entry name" value="Anticodon-binding domain of a subclass of class I aminoacyl-tRNA synthetases"/>
    <property type="match status" value="1"/>
</dbReference>
<evidence type="ECO:0000256" key="7">
    <source>
        <dbReference type="ARBA" id="ARBA00022917"/>
    </source>
</evidence>
<dbReference type="InterPro" id="IPR035684">
    <property type="entry name" value="ArgRS_core"/>
</dbReference>
<dbReference type="EC" id="6.1.1.19" evidence="10"/>
<keyword evidence="6 10" id="KW-0067">ATP-binding</keyword>
<dbReference type="SUPFAM" id="SSF52374">
    <property type="entry name" value="Nucleotidylyl transferase"/>
    <property type="match status" value="1"/>
</dbReference>
<organism evidence="14 15">
    <name type="scientific">Hydrogenovibrio crunogenus</name>
    <dbReference type="NCBI Taxonomy" id="39765"/>
    <lineage>
        <taxon>Bacteria</taxon>
        <taxon>Pseudomonadati</taxon>
        <taxon>Pseudomonadota</taxon>
        <taxon>Gammaproteobacteria</taxon>
        <taxon>Thiotrichales</taxon>
        <taxon>Piscirickettsiaceae</taxon>
        <taxon>Hydrogenovibrio</taxon>
    </lineage>
</organism>
<dbReference type="Proteomes" id="UP000296201">
    <property type="component" value="Chromosome"/>
</dbReference>
<gene>
    <name evidence="10 14" type="primary">argS</name>
    <name evidence="14" type="ORF">GHNINEIG_00190</name>
</gene>
<dbReference type="Gene3D" id="3.40.50.620">
    <property type="entry name" value="HUPs"/>
    <property type="match status" value="1"/>
</dbReference>
<evidence type="ECO:0000256" key="10">
    <source>
        <dbReference type="HAMAP-Rule" id="MF_00123"/>
    </source>
</evidence>
<feature type="domain" description="DALR anticodon binding" evidence="12">
    <location>
        <begin position="471"/>
        <end position="592"/>
    </location>
</feature>